<dbReference type="SUPFAM" id="SSF52833">
    <property type="entry name" value="Thioredoxin-like"/>
    <property type="match status" value="1"/>
</dbReference>
<dbReference type="Gene3D" id="3.40.30.10">
    <property type="entry name" value="Glutaredoxin"/>
    <property type="match status" value="1"/>
</dbReference>
<dbReference type="PROSITE" id="PS50404">
    <property type="entry name" value="GST_NTER"/>
    <property type="match status" value="1"/>
</dbReference>
<dbReference type="GeneID" id="30145075"/>
<evidence type="ECO:0000313" key="2">
    <source>
        <dbReference type="EMBL" id="ODQ79228.1"/>
    </source>
</evidence>
<dbReference type="EMBL" id="KV454433">
    <property type="protein sequence ID" value="ODQ79228.1"/>
    <property type="molecule type" value="Genomic_DNA"/>
</dbReference>
<dbReference type="InterPro" id="IPR004045">
    <property type="entry name" value="Glutathione_S-Trfase_N"/>
</dbReference>
<accession>A0A1E3QNL6</accession>
<sequence>MRITFPSSCMSFFPSSWTHTFQSTDTFLLLLTQPFIAPISIYPNNRMSPATTTVIDNQVVLWDISSKLPSKFWSPNTMKVRAVLNFRGIPFESRFLTYSEFPGMLEQAGVQPWLQVPRYTLPAISYNGNVIMGSDEAVAYLEKAFPHNPSVYPSPEAITDSICIRNAIPAMYYVLDANSGAFVSGIMEDVDRDYFVSKFLDRGLADIPKLLSDPQQILANWALILDFLNNFQGLTSKDVTPEQLARLKSGKYLFGDYCSYADLLYFSLIFWTMTAYSQDKSRTSELITDAWLKDWYRRMAIYGV</sequence>
<name>A0A1E3QNL6_9ASCO</name>
<dbReference type="AlphaFoldDB" id="A0A1E3QNL6"/>
<dbReference type="STRING" id="984486.A0A1E3QNL6"/>
<keyword evidence="3" id="KW-1185">Reference proteome</keyword>
<dbReference type="Proteomes" id="UP000094336">
    <property type="component" value="Unassembled WGS sequence"/>
</dbReference>
<proteinExistence type="predicted"/>
<evidence type="ECO:0000259" key="1">
    <source>
        <dbReference type="PROSITE" id="PS50404"/>
    </source>
</evidence>
<feature type="domain" description="GST N-terminal" evidence="1">
    <location>
        <begin position="64"/>
        <end position="149"/>
    </location>
</feature>
<dbReference type="RefSeq" id="XP_018984556.1">
    <property type="nucleotide sequence ID" value="XM_019127222.1"/>
</dbReference>
<dbReference type="InterPro" id="IPR036282">
    <property type="entry name" value="Glutathione-S-Trfase_C_sf"/>
</dbReference>
<dbReference type="OrthoDB" id="4951845at2759"/>
<organism evidence="2 3">
    <name type="scientific">Babjeviella inositovora NRRL Y-12698</name>
    <dbReference type="NCBI Taxonomy" id="984486"/>
    <lineage>
        <taxon>Eukaryota</taxon>
        <taxon>Fungi</taxon>
        <taxon>Dikarya</taxon>
        <taxon>Ascomycota</taxon>
        <taxon>Saccharomycotina</taxon>
        <taxon>Pichiomycetes</taxon>
        <taxon>Serinales incertae sedis</taxon>
        <taxon>Babjeviella</taxon>
    </lineage>
</organism>
<dbReference type="Pfam" id="PF13417">
    <property type="entry name" value="GST_N_3"/>
    <property type="match status" value="1"/>
</dbReference>
<dbReference type="SUPFAM" id="SSF47616">
    <property type="entry name" value="GST C-terminal domain-like"/>
    <property type="match status" value="1"/>
</dbReference>
<protein>
    <recommendedName>
        <fullName evidence="1">GST N-terminal domain-containing protein</fullName>
    </recommendedName>
</protein>
<evidence type="ECO:0000313" key="3">
    <source>
        <dbReference type="Proteomes" id="UP000094336"/>
    </source>
</evidence>
<gene>
    <name evidence="2" type="ORF">BABINDRAFT_149853</name>
</gene>
<dbReference type="InterPro" id="IPR036249">
    <property type="entry name" value="Thioredoxin-like_sf"/>
</dbReference>
<reference evidence="3" key="1">
    <citation type="submission" date="2016-05" db="EMBL/GenBank/DDBJ databases">
        <title>Comparative genomics of biotechnologically important yeasts.</title>
        <authorList>
            <consortium name="DOE Joint Genome Institute"/>
            <person name="Riley R."/>
            <person name="Haridas S."/>
            <person name="Wolfe K.H."/>
            <person name="Lopes M.R."/>
            <person name="Hittinger C.T."/>
            <person name="Goker M."/>
            <person name="Salamov A."/>
            <person name="Wisecaver J."/>
            <person name="Long T.M."/>
            <person name="Aerts A.L."/>
            <person name="Barry K."/>
            <person name="Choi C."/>
            <person name="Clum A."/>
            <person name="Coughlan A.Y."/>
            <person name="Deshpande S."/>
            <person name="Douglass A.P."/>
            <person name="Hanson S.J."/>
            <person name="Klenk H.-P."/>
            <person name="Labutti K."/>
            <person name="Lapidus A."/>
            <person name="Lindquist E."/>
            <person name="Lipzen A."/>
            <person name="Meier-Kolthoff J.P."/>
            <person name="Ohm R.A."/>
            <person name="Otillar R.P."/>
            <person name="Pangilinan J."/>
            <person name="Peng Y."/>
            <person name="Rokas A."/>
            <person name="Rosa C.A."/>
            <person name="Scheuner C."/>
            <person name="Sibirny A.A."/>
            <person name="Slot J.C."/>
            <person name="Stielow J.B."/>
            <person name="Sun H."/>
            <person name="Kurtzman C.P."/>
            <person name="Blackwell M."/>
            <person name="Grigoriev I.V."/>
            <person name="Jeffries T.W."/>
        </authorList>
    </citation>
    <scope>NUCLEOTIDE SEQUENCE [LARGE SCALE GENOMIC DNA]</scope>
    <source>
        <strain evidence="3">NRRL Y-12698</strain>
    </source>
</reference>